<accession>A0A0F9SPA3</accession>
<sequence length="250" mass="26859">MAETYRPFRRYTKSKTRNVVAGVLYTNERKYNEAVRREKELEPLRRAKAQYQPGGGFGKGVETGLERGRVKAVSVGMQNLVSAGLAGTTMAAGLGTKFEEEVAAPTRASLEEERARAISGIEMQEAGMGFQAGQAGLQRGFQAGQARAQRGLQKYIADLQADLQRESMAFQSQPTAQPVQQAQQFPALYGQDQGGNGAQSYPGLDDGGSSTADTPWPTPAPLFKEQYAPQTGDYMSVAGGSGGPILGRRM</sequence>
<name>A0A0F9SPA3_9ZZZZ</name>
<evidence type="ECO:0000313" key="2">
    <source>
        <dbReference type="EMBL" id="KKN68769.1"/>
    </source>
</evidence>
<reference evidence="2" key="1">
    <citation type="journal article" date="2015" name="Nature">
        <title>Complex archaea that bridge the gap between prokaryotes and eukaryotes.</title>
        <authorList>
            <person name="Spang A."/>
            <person name="Saw J.H."/>
            <person name="Jorgensen S.L."/>
            <person name="Zaremba-Niedzwiedzka K."/>
            <person name="Martijn J."/>
            <person name="Lind A.E."/>
            <person name="van Eijk R."/>
            <person name="Schleper C."/>
            <person name="Guy L."/>
            <person name="Ettema T.J."/>
        </authorList>
    </citation>
    <scope>NUCLEOTIDE SEQUENCE</scope>
</reference>
<gene>
    <name evidence="2" type="ORF">LCGC14_0447890</name>
</gene>
<evidence type="ECO:0000256" key="1">
    <source>
        <dbReference type="SAM" id="MobiDB-lite"/>
    </source>
</evidence>
<dbReference type="EMBL" id="LAZR01000440">
    <property type="protein sequence ID" value="KKN68769.1"/>
    <property type="molecule type" value="Genomic_DNA"/>
</dbReference>
<comment type="caution">
    <text evidence="2">The sequence shown here is derived from an EMBL/GenBank/DDBJ whole genome shotgun (WGS) entry which is preliminary data.</text>
</comment>
<protein>
    <submittedName>
        <fullName evidence="2">Uncharacterized protein</fullName>
    </submittedName>
</protein>
<feature type="region of interest" description="Disordered" evidence="1">
    <location>
        <begin position="189"/>
        <end position="222"/>
    </location>
</feature>
<proteinExistence type="predicted"/>
<dbReference type="AlphaFoldDB" id="A0A0F9SPA3"/>
<organism evidence="2">
    <name type="scientific">marine sediment metagenome</name>
    <dbReference type="NCBI Taxonomy" id="412755"/>
    <lineage>
        <taxon>unclassified sequences</taxon>
        <taxon>metagenomes</taxon>
        <taxon>ecological metagenomes</taxon>
    </lineage>
</organism>